<sequence length="82" mass="9281">MGFETDPSRHGITISPSFSPLFNIHFPLPSLQPNTYTEMTAPLLPAIHSNAHSDRQPDIAHSLRSCSISQIWSQFHPHYPHH</sequence>
<reference evidence="1" key="1">
    <citation type="journal article" date="2015" name="Genome Biol. Evol.">
        <title>Organellar Genomes of White Spruce (Picea glauca): Assembly and Annotation.</title>
        <authorList>
            <person name="Jackman S.D."/>
            <person name="Warren R.L."/>
            <person name="Gibb E.A."/>
            <person name="Vandervalk B.P."/>
            <person name="Mohamadi H."/>
            <person name="Chu J."/>
            <person name="Raymond A."/>
            <person name="Pleasance S."/>
            <person name="Coope R."/>
            <person name="Wildung M.R."/>
            <person name="Ritland C.E."/>
            <person name="Bousquet J."/>
            <person name="Jones S.J."/>
            <person name="Bohlmann J."/>
            <person name="Birol I."/>
        </authorList>
    </citation>
    <scope>NUCLEOTIDE SEQUENCE [LARGE SCALE GENOMIC DNA]</scope>
    <source>
        <tissue evidence="1">Flushing bud</tissue>
    </source>
</reference>
<evidence type="ECO:0000313" key="1">
    <source>
        <dbReference type="EMBL" id="KUM47858.1"/>
    </source>
</evidence>
<proteinExistence type="predicted"/>
<dbReference type="EMBL" id="LKAM01000006">
    <property type="protein sequence ID" value="KUM47858.1"/>
    <property type="molecule type" value="Genomic_DNA"/>
</dbReference>
<keyword evidence="1" id="KW-0496">Mitochondrion</keyword>
<comment type="caution">
    <text evidence="1">The sequence shown here is derived from an EMBL/GenBank/DDBJ whole genome shotgun (WGS) entry which is preliminary data.</text>
</comment>
<name>A0A117NH54_PICGL</name>
<dbReference type="AlphaFoldDB" id="A0A117NH54"/>
<gene>
    <name evidence="1" type="ORF">ABT39_MTgene4852</name>
</gene>
<organism evidence="1">
    <name type="scientific">Picea glauca</name>
    <name type="common">White spruce</name>
    <name type="synonym">Pinus glauca</name>
    <dbReference type="NCBI Taxonomy" id="3330"/>
    <lineage>
        <taxon>Eukaryota</taxon>
        <taxon>Viridiplantae</taxon>
        <taxon>Streptophyta</taxon>
        <taxon>Embryophyta</taxon>
        <taxon>Tracheophyta</taxon>
        <taxon>Spermatophyta</taxon>
        <taxon>Pinopsida</taxon>
        <taxon>Pinidae</taxon>
        <taxon>Conifers I</taxon>
        <taxon>Pinales</taxon>
        <taxon>Pinaceae</taxon>
        <taxon>Picea</taxon>
    </lineage>
</organism>
<protein>
    <submittedName>
        <fullName evidence="1">Uncharacterized protein</fullName>
    </submittedName>
</protein>
<accession>A0A117NH54</accession>
<geneLocation type="mitochondrion" evidence="1"/>